<dbReference type="SUPFAM" id="SSF81606">
    <property type="entry name" value="PP2C-like"/>
    <property type="match status" value="1"/>
</dbReference>
<comment type="caution">
    <text evidence="7">The sequence shown here is derived from an EMBL/GenBank/DDBJ whole genome shotgun (WGS) entry which is preliminary data.</text>
</comment>
<evidence type="ECO:0000259" key="6">
    <source>
        <dbReference type="PROSITE" id="PS51746"/>
    </source>
</evidence>
<proteinExistence type="predicted"/>
<evidence type="ECO:0000256" key="4">
    <source>
        <dbReference type="ARBA" id="ARBA00047761"/>
    </source>
</evidence>
<dbReference type="SMART" id="SM00332">
    <property type="entry name" value="PP2Cc"/>
    <property type="match status" value="1"/>
</dbReference>
<keyword evidence="2" id="KW-0378">Hydrolase</keyword>
<comment type="catalytic activity">
    <reaction evidence="5">
        <text>O-phospho-L-threonyl-[protein] + H2O = L-threonyl-[protein] + phosphate</text>
        <dbReference type="Rhea" id="RHEA:47004"/>
        <dbReference type="Rhea" id="RHEA-COMP:11060"/>
        <dbReference type="Rhea" id="RHEA-COMP:11605"/>
        <dbReference type="ChEBI" id="CHEBI:15377"/>
        <dbReference type="ChEBI" id="CHEBI:30013"/>
        <dbReference type="ChEBI" id="CHEBI:43474"/>
        <dbReference type="ChEBI" id="CHEBI:61977"/>
        <dbReference type="EC" id="3.1.3.16"/>
    </reaction>
</comment>
<protein>
    <recommendedName>
        <fullName evidence="1">protein-serine/threonine phosphatase</fullName>
        <ecNumber evidence="1">3.1.3.16</ecNumber>
    </recommendedName>
</protein>
<dbReference type="InterPro" id="IPR036457">
    <property type="entry name" value="PPM-type-like_dom_sf"/>
</dbReference>
<gene>
    <name evidence="7" type="ORF">LUZ61_014312</name>
</gene>
<reference evidence="7 8" key="1">
    <citation type="journal article" date="2022" name="Cell">
        <title>Repeat-based holocentromeres influence genome architecture and karyotype evolution.</title>
        <authorList>
            <person name="Hofstatter P.G."/>
            <person name="Thangavel G."/>
            <person name="Lux T."/>
            <person name="Neumann P."/>
            <person name="Vondrak T."/>
            <person name="Novak P."/>
            <person name="Zhang M."/>
            <person name="Costa L."/>
            <person name="Castellani M."/>
            <person name="Scott A."/>
            <person name="Toegelov H."/>
            <person name="Fuchs J."/>
            <person name="Mata-Sucre Y."/>
            <person name="Dias Y."/>
            <person name="Vanzela A.L.L."/>
            <person name="Huettel B."/>
            <person name="Almeida C.C.S."/>
            <person name="Simkova H."/>
            <person name="Souza G."/>
            <person name="Pedrosa-Harand A."/>
            <person name="Macas J."/>
            <person name="Mayer K.F.X."/>
            <person name="Houben A."/>
            <person name="Marques A."/>
        </authorList>
    </citation>
    <scope>NUCLEOTIDE SEQUENCE [LARGE SCALE GENOMIC DNA]</scope>
    <source>
        <strain evidence="7">RhyTen1mFocal</strain>
    </source>
</reference>
<dbReference type="PANTHER" id="PTHR13832:SF840">
    <property type="entry name" value="PROTEIN PHOSPHATASE 2C 60-RELATED"/>
    <property type="match status" value="1"/>
</dbReference>
<name>A0AAD5Z1L4_9POAL</name>
<keyword evidence="3" id="KW-0904">Protein phosphatase</keyword>
<feature type="domain" description="PPM-type phosphatase" evidence="6">
    <location>
        <begin position="25"/>
        <end position="333"/>
    </location>
</feature>
<dbReference type="EC" id="3.1.3.16" evidence="1"/>
<evidence type="ECO:0000256" key="3">
    <source>
        <dbReference type="ARBA" id="ARBA00022912"/>
    </source>
</evidence>
<evidence type="ECO:0000313" key="8">
    <source>
        <dbReference type="Proteomes" id="UP001210211"/>
    </source>
</evidence>
<dbReference type="PANTHER" id="PTHR13832">
    <property type="entry name" value="PROTEIN PHOSPHATASE 2C"/>
    <property type="match status" value="1"/>
</dbReference>
<keyword evidence="8" id="KW-1185">Reference proteome</keyword>
<dbReference type="GO" id="GO:0004722">
    <property type="term" value="F:protein serine/threonine phosphatase activity"/>
    <property type="evidence" value="ECO:0007669"/>
    <property type="project" value="UniProtKB-EC"/>
</dbReference>
<dbReference type="Pfam" id="PF00481">
    <property type="entry name" value="PP2C"/>
    <property type="match status" value="1"/>
</dbReference>
<evidence type="ECO:0000256" key="1">
    <source>
        <dbReference type="ARBA" id="ARBA00013081"/>
    </source>
</evidence>
<evidence type="ECO:0000256" key="2">
    <source>
        <dbReference type="ARBA" id="ARBA00022801"/>
    </source>
</evidence>
<dbReference type="Gene3D" id="3.60.40.10">
    <property type="entry name" value="PPM-type phosphatase domain"/>
    <property type="match status" value="1"/>
</dbReference>
<dbReference type="Proteomes" id="UP001210211">
    <property type="component" value="Unassembled WGS sequence"/>
</dbReference>
<dbReference type="EMBL" id="JAMRDG010000002">
    <property type="protein sequence ID" value="KAJ3685148.1"/>
    <property type="molecule type" value="Genomic_DNA"/>
</dbReference>
<dbReference type="AlphaFoldDB" id="A0AAD5Z1L4"/>
<accession>A0AAD5Z1L4</accession>
<dbReference type="PROSITE" id="PS51746">
    <property type="entry name" value="PPM_2"/>
    <property type="match status" value="1"/>
</dbReference>
<sequence>MEFFKEEEGPNTDKSSKGREAVRLRCGLSSVMGCAPVMNVAHTAMLNLRKETSFFGVFDGFGNVLYNTGHENGIPSVRRPRTTGKSVARFCARFFHDFFVKLAAGNDDLIDAMRQSFSRTDERIKGRKGWIYLNHLDGVMQVPKKPPGWKGPHLVGSTACVAVLRNNQLIVGNVGDSRCVLSRNRQAIDVSTVHKPGLALERERILNAGGTLFEEKIDGCIRFSRGIGFMKFKENEALSAEEQIITCVPDINEIDITEEDEFFILATSRVWDSMTSQQLVDFVHENIDNEIYLSDVCKKVLDLCPSPLPLIDWGWLSYGGANDKSIVMILVQFKKPDQSHSARV</sequence>
<evidence type="ECO:0000313" key="7">
    <source>
        <dbReference type="EMBL" id="KAJ3685148.1"/>
    </source>
</evidence>
<dbReference type="InterPro" id="IPR001932">
    <property type="entry name" value="PPM-type_phosphatase-like_dom"/>
</dbReference>
<comment type="catalytic activity">
    <reaction evidence="4">
        <text>O-phospho-L-seryl-[protein] + H2O = L-seryl-[protein] + phosphate</text>
        <dbReference type="Rhea" id="RHEA:20629"/>
        <dbReference type="Rhea" id="RHEA-COMP:9863"/>
        <dbReference type="Rhea" id="RHEA-COMP:11604"/>
        <dbReference type="ChEBI" id="CHEBI:15377"/>
        <dbReference type="ChEBI" id="CHEBI:29999"/>
        <dbReference type="ChEBI" id="CHEBI:43474"/>
        <dbReference type="ChEBI" id="CHEBI:83421"/>
        <dbReference type="EC" id="3.1.3.16"/>
    </reaction>
</comment>
<organism evidence="7 8">
    <name type="scientific">Rhynchospora tenuis</name>
    <dbReference type="NCBI Taxonomy" id="198213"/>
    <lineage>
        <taxon>Eukaryota</taxon>
        <taxon>Viridiplantae</taxon>
        <taxon>Streptophyta</taxon>
        <taxon>Embryophyta</taxon>
        <taxon>Tracheophyta</taxon>
        <taxon>Spermatophyta</taxon>
        <taxon>Magnoliopsida</taxon>
        <taxon>Liliopsida</taxon>
        <taxon>Poales</taxon>
        <taxon>Cyperaceae</taxon>
        <taxon>Cyperoideae</taxon>
        <taxon>Rhynchosporeae</taxon>
        <taxon>Rhynchospora</taxon>
    </lineage>
</organism>
<dbReference type="InterPro" id="IPR015655">
    <property type="entry name" value="PP2C"/>
</dbReference>
<dbReference type="CDD" id="cd00143">
    <property type="entry name" value="PP2Cc"/>
    <property type="match status" value="1"/>
</dbReference>
<evidence type="ECO:0000256" key="5">
    <source>
        <dbReference type="ARBA" id="ARBA00048336"/>
    </source>
</evidence>